<feature type="coiled-coil region" evidence="1">
    <location>
        <begin position="177"/>
        <end position="235"/>
    </location>
</feature>
<name>A0A6C0Y405_9GAMM</name>
<sequence>MSNLDLSIYQTSEKLSAQQKKFNRLLEKIEQLQMVLADWQQAQKQVQEDARDELLPLYRQWHHVLFAQLETLWQYKNTHKIAKTYLVRLDEKISILASQLLNNPNLSEQQHELTLIIAQHYELIEESADAEEVSSHVNDHSHQAHDADEMMQKQAIKEMIADQIGIPVAWLDFDLDLNNLDAFMEKVKDKLDREEANFIQNQLNEDERDEYQKFAEKEKKKILKKQTQLEEAKKMAGQSLKSIYSKIAALIHPDREQDEQKRIEKTELLQQANAALEEKDLLTLLKLRVFTAQGDQEQATKIANEHLKSYNLLLEEQVEKLQFEIDDIIYSFDWIGSGFYKQRFKPVDLIKKYQRDLADIQAKLLRDEKRLNDYKDFDYLKILLKSRAFSWSFE</sequence>
<feature type="coiled-coil region" evidence="1">
    <location>
        <begin position="12"/>
        <end position="49"/>
    </location>
</feature>
<evidence type="ECO:0000256" key="1">
    <source>
        <dbReference type="SAM" id="Coils"/>
    </source>
</evidence>
<proteinExistence type="predicted"/>
<accession>A0A6C0Y405</accession>
<evidence type="ECO:0000313" key="3">
    <source>
        <dbReference type="Proteomes" id="UP000503440"/>
    </source>
</evidence>
<protein>
    <submittedName>
        <fullName evidence="2">Molecular chaperone DnaJ</fullName>
    </submittedName>
</protein>
<keyword evidence="1" id="KW-0175">Coiled coil</keyword>
<dbReference type="Proteomes" id="UP000503440">
    <property type="component" value="Chromosome"/>
</dbReference>
<dbReference type="AlphaFoldDB" id="A0A6C0Y405"/>
<organism evidence="2 3">
    <name type="scientific">Acinetobacter indicus</name>
    <dbReference type="NCBI Taxonomy" id="756892"/>
    <lineage>
        <taxon>Bacteria</taxon>
        <taxon>Pseudomonadati</taxon>
        <taxon>Pseudomonadota</taxon>
        <taxon>Gammaproteobacteria</taxon>
        <taxon>Moraxellales</taxon>
        <taxon>Moraxellaceae</taxon>
        <taxon>Acinetobacter</taxon>
    </lineage>
</organism>
<evidence type="ECO:0000313" key="2">
    <source>
        <dbReference type="EMBL" id="QIC70924.1"/>
    </source>
</evidence>
<dbReference type="RefSeq" id="WP_163146066.1">
    <property type="nucleotide sequence ID" value="NZ_CP044455.1"/>
</dbReference>
<dbReference type="EMBL" id="CP044455">
    <property type="protein sequence ID" value="QIC70924.1"/>
    <property type="molecule type" value="Genomic_DNA"/>
</dbReference>
<reference evidence="2 3" key="1">
    <citation type="submission" date="2019-09" db="EMBL/GenBank/DDBJ databases">
        <title>Non-baumannii Acinetobacter spp. carrying blaNDM-1 isolated in China.</title>
        <authorList>
            <person name="Cui C."/>
            <person name="Chen C."/>
            <person name="Sun J."/>
            <person name="Liu Y."/>
        </authorList>
    </citation>
    <scope>NUCLEOTIDE SEQUENCE [LARGE SCALE GENOMIC DNA]</scope>
    <source>
        <strain evidence="2 3">B18</strain>
    </source>
</reference>
<gene>
    <name evidence="2" type="ORF">FSC09_11140</name>
</gene>